<dbReference type="SUPFAM" id="SSF51338">
    <property type="entry name" value="Composite domain of metallo-dependent hydrolases"/>
    <property type="match status" value="1"/>
</dbReference>
<keyword evidence="3" id="KW-1185">Reference proteome</keyword>
<proteinExistence type="predicted"/>
<dbReference type="AlphaFoldDB" id="A0A7W9B6T6"/>
<dbReference type="InterPro" id="IPR011059">
    <property type="entry name" value="Metal-dep_hydrolase_composite"/>
</dbReference>
<evidence type="ECO:0000313" key="3">
    <source>
        <dbReference type="Proteomes" id="UP000537161"/>
    </source>
</evidence>
<dbReference type="SUPFAM" id="SSF51556">
    <property type="entry name" value="Metallo-dependent hydrolases"/>
    <property type="match status" value="1"/>
</dbReference>
<dbReference type="RefSeq" id="WP_184099042.1">
    <property type="nucleotide sequence ID" value="NZ_JACIJH010000008.1"/>
</dbReference>
<dbReference type="InterPro" id="IPR013108">
    <property type="entry name" value="Amidohydro_3"/>
</dbReference>
<evidence type="ECO:0000259" key="1">
    <source>
        <dbReference type="Pfam" id="PF07969"/>
    </source>
</evidence>
<dbReference type="Proteomes" id="UP000537161">
    <property type="component" value="Unassembled WGS sequence"/>
</dbReference>
<dbReference type="GO" id="GO:0016812">
    <property type="term" value="F:hydrolase activity, acting on carbon-nitrogen (but not peptide) bonds, in cyclic amides"/>
    <property type="evidence" value="ECO:0007669"/>
    <property type="project" value="TreeGrafter"/>
</dbReference>
<dbReference type="InterPro" id="IPR050378">
    <property type="entry name" value="Metallo-dep_Hydrolases_sf"/>
</dbReference>
<organism evidence="2 3">
    <name type="scientific">Sphingopyxis panaciterrulae</name>
    <dbReference type="NCBI Taxonomy" id="462372"/>
    <lineage>
        <taxon>Bacteria</taxon>
        <taxon>Pseudomonadati</taxon>
        <taxon>Pseudomonadota</taxon>
        <taxon>Alphaproteobacteria</taxon>
        <taxon>Sphingomonadales</taxon>
        <taxon>Sphingomonadaceae</taxon>
        <taxon>Sphingopyxis</taxon>
    </lineage>
</organism>
<dbReference type="PANTHER" id="PTHR11647">
    <property type="entry name" value="HYDRANTOINASE/DIHYDROPYRIMIDINASE FAMILY MEMBER"/>
    <property type="match status" value="1"/>
</dbReference>
<comment type="caution">
    <text evidence="2">The sequence shown here is derived from an EMBL/GenBank/DDBJ whole genome shotgun (WGS) entry which is preliminary data.</text>
</comment>
<reference evidence="2 3" key="1">
    <citation type="submission" date="2020-08" db="EMBL/GenBank/DDBJ databases">
        <title>Genomic Encyclopedia of Type Strains, Phase IV (KMG-IV): sequencing the most valuable type-strain genomes for metagenomic binning, comparative biology and taxonomic classification.</title>
        <authorList>
            <person name="Goeker M."/>
        </authorList>
    </citation>
    <scope>NUCLEOTIDE SEQUENCE [LARGE SCALE GENOMIC DNA]</scope>
    <source>
        <strain evidence="2 3">DSM 27163</strain>
    </source>
</reference>
<dbReference type="InterPro" id="IPR032466">
    <property type="entry name" value="Metal_Hydrolase"/>
</dbReference>
<dbReference type="PANTHER" id="PTHR11647:SF1">
    <property type="entry name" value="COLLAPSIN RESPONSE MEDIATOR PROTEIN"/>
    <property type="match status" value="1"/>
</dbReference>
<dbReference type="Gene3D" id="2.30.40.10">
    <property type="entry name" value="Urease, subunit C, domain 1"/>
    <property type="match status" value="1"/>
</dbReference>
<evidence type="ECO:0000313" key="2">
    <source>
        <dbReference type="EMBL" id="MBB5707303.1"/>
    </source>
</evidence>
<sequence length="575" mass="61997">MAGFDIVIRGGTIVDGTGSPARRADVGIADGRIAAIGNISSAGREEIDAAGHIVTPGFVDVHTHYDGQVTWETRLAPSSNHGVTTVLMGNCGVGFAPCKPDQRDMLVAVMEGVEDVPEVVMIEGLPWNWETFPEYLDALDDRRLDIDVATQLPHSALRVFVMGERAAAHEPPTADDLEMMRSLTREAIEAGALGVSTSRNLMHRTKAGELAPSLYSEEDELKALAQGLRDAGNGVYQIIPRIMGSASEEFALMRRLAEESGRPLSYSLLQMPAGDPDEWRTSLDELSKARADGLAIKAQVAPRPVGMLYGLDLSFHPFSLHPSFRPLLDLPLAAKVEAMRDPALRKQLLFEQPEDSNPVLVATVKAFKFAYPMGETPNYEPDLADRIDHRAAARGITAEEYAYDLLLEQEGRAILYQPGANYRDGNLDAVHQMLSHSGTIVGLADGGAHYGMICDASFPTFFLKRWAGETAGEHRISIEEAVAALTSEPADMIGLGDRGRIVVGAKADINVIDMAALDLGLPEVVKDLPAGGRRLRQLADGYSATIVSGVVTYRGGEPTGELPGRLVRGTRQMAA</sequence>
<name>A0A7W9B6T6_9SPHN</name>
<feature type="domain" description="Amidohydrolase 3" evidence="1">
    <location>
        <begin position="45"/>
        <end position="553"/>
    </location>
</feature>
<dbReference type="Gene3D" id="3.20.20.140">
    <property type="entry name" value="Metal-dependent hydrolases"/>
    <property type="match status" value="2"/>
</dbReference>
<dbReference type="GO" id="GO:0005829">
    <property type="term" value="C:cytosol"/>
    <property type="evidence" value="ECO:0007669"/>
    <property type="project" value="TreeGrafter"/>
</dbReference>
<gene>
    <name evidence="2" type="ORF">FHR21_002666</name>
</gene>
<accession>A0A7W9B6T6</accession>
<dbReference type="Pfam" id="PF07969">
    <property type="entry name" value="Amidohydro_3"/>
    <property type="match status" value="1"/>
</dbReference>
<protein>
    <submittedName>
        <fullName evidence="2">N-acyl-D-aspartate/D-glutamate deacylase</fullName>
    </submittedName>
</protein>
<dbReference type="EMBL" id="JACIJH010000008">
    <property type="protein sequence ID" value="MBB5707303.1"/>
    <property type="molecule type" value="Genomic_DNA"/>
</dbReference>
<dbReference type="CDD" id="cd01297">
    <property type="entry name" value="D-aminoacylase"/>
    <property type="match status" value="1"/>
</dbReference>